<dbReference type="Proteomes" id="UP000515908">
    <property type="component" value="Chromosome 06"/>
</dbReference>
<gene>
    <name evidence="1" type="ORF">ADEAN_000388300</name>
</gene>
<dbReference type="OrthoDB" id="1687175at2759"/>
<name>A0A7G2CBG9_9TRYP</name>
<accession>A0A7G2CBG9</accession>
<proteinExistence type="predicted"/>
<dbReference type="VEuPathDB" id="TriTrypDB:ADEAN_000388300"/>
<reference evidence="1 2" key="1">
    <citation type="submission" date="2020-08" db="EMBL/GenBank/DDBJ databases">
        <authorList>
            <person name="Newling K."/>
            <person name="Davey J."/>
            <person name="Forrester S."/>
        </authorList>
    </citation>
    <scope>NUCLEOTIDE SEQUENCE [LARGE SCALE GENOMIC DNA]</scope>
    <source>
        <strain evidence="2">Crithidia deanei Carvalho (ATCC PRA-265)</strain>
    </source>
</reference>
<sequence length="72" mass="8139">MEKAEMTAMRDLGGYEGLTLDGFLLLNSSGCDNPEDVESVTLQKMNLTDSVRDDLAFFQTCFFWTSVRTNFD</sequence>
<keyword evidence="2" id="KW-1185">Reference proteome</keyword>
<dbReference type="EMBL" id="LR877150">
    <property type="protein sequence ID" value="CAD2216421.1"/>
    <property type="molecule type" value="Genomic_DNA"/>
</dbReference>
<evidence type="ECO:0000313" key="1">
    <source>
        <dbReference type="EMBL" id="CAD2216421.1"/>
    </source>
</evidence>
<dbReference type="AlphaFoldDB" id="A0A7G2CBG9"/>
<evidence type="ECO:0000313" key="2">
    <source>
        <dbReference type="Proteomes" id="UP000515908"/>
    </source>
</evidence>
<protein>
    <submittedName>
        <fullName evidence="1">Uncharacterized protein</fullName>
    </submittedName>
</protein>
<organism evidence="1 2">
    <name type="scientific">Angomonas deanei</name>
    <dbReference type="NCBI Taxonomy" id="59799"/>
    <lineage>
        <taxon>Eukaryota</taxon>
        <taxon>Discoba</taxon>
        <taxon>Euglenozoa</taxon>
        <taxon>Kinetoplastea</taxon>
        <taxon>Metakinetoplastina</taxon>
        <taxon>Trypanosomatida</taxon>
        <taxon>Trypanosomatidae</taxon>
        <taxon>Strigomonadinae</taxon>
        <taxon>Angomonas</taxon>
    </lineage>
</organism>